<proteinExistence type="predicted"/>
<dbReference type="GeneID" id="8621728"/>
<evidence type="ECO:0000256" key="1">
    <source>
        <dbReference type="SAM" id="MobiDB-lite"/>
    </source>
</evidence>
<keyword evidence="3" id="KW-1185">Reference proteome</keyword>
<dbReference type="KEGG" id="ddi:DDB_G0278833"/>
<feature type="region of interest" description="Disordered" evidence="1">
    <location>
        <begin position="1"/>
        <end position="30"/>
    </location>
</feature>
<sequence length="44" mass="4779">MNFAGNGVTNSNNMRATIPKPAVAPPAPLVTQPKKKPNCNFFFF</sequence>
<evidence type="ECO:0000313" key="3">
    <source>
        <dbReference type="Proteomes" id="UP000002195"/>
    </source>
</evidence>
<accession>Q54XN4</accession>
<name>Q54XN4_DICDI</name>
<dbReference type="EMBL" id="AAFI02000024">
    <property type="protein sequence ID" value="EAL68018.1"/>
    <property type="molecule type" value="Genomic_DNA"/>
</dbReference>
<dbReference type="dictyBase" id="DDB_G0278833"/>
<dbReference type="RefSeq" id="XP_641996.1">
    <property type="nucleotide sequence ID" value="XM_636904.1"/>
</dbReference>
<dbReference type="InParanoid" id="Q54XN4"/>
<comment type="caution">
    <text evidence="2">The sequence shown here is derived from an EMBL/GenBank/DDBJ whole genome shotgun (WGS) entry which is preliminary data.</text>
</comment>
<organism evidence="2 3">
    <name type="scientific">Dictyostelium discoideum</name>
    <name type="common">Social amoeba</name>
    <dbReference type="NCBI Taxonomy" id="44689"/>
    <lineage>
        <taxon>Eukaryota</taxon>
        <taxon>Amoebozoa</taxon>
        <taxon>Evosea</taxon>
        <taxon>Eumycetozoa</taxon>
        <taxon>Dictyostelia</taxon>
        <taxon>Dictyosteliales</taxon>
        <taxon>Dictyosteliaceae</taxon>
        <taxon>Dictyostelium</taxon>
    </lineage>
</organism>
<dbReference type="PaxDb" id="44689-DDB0206226"/>
<evidence type="ECO:0000313" key="2">
    <source>
        <dbReference type="EMBL" id="EAL68018.1"/>
    </source>
</evidence>
<dbReference type="AlphaFoldDB" id="Q54XN4"/>
<dbReference type="HOGENOM" id="CLU_3225708_0_0_1"/>
<gene>
    <name evidence="2" type="ORF">DDB_G0278833</name>
</gene>
<reference evidence="2 3" key="1">
    <citation type="journal article" date="2005" name="Nature">
        <title>The genome of the social amoeba Dictyostelium discoideum.</title>
        <authorList>
            <consortium name="The Dictyostelium discoideum Sequencing Consortium"/>
            <person name="Eichinger L."/>
            <person name="Pachebat J.A."/>
            <person name="Glockner G."/>
            <person name="Rajandream M.A."/>
            <person name="Sucgang R."/>
            <person name="Berriman M."/>
            <person name="Song J."/>
            <person name="Olsen R."/>
            <person name="Szafranski K."/>
            <person name="Xu Q."/>
            <person name="Tunggal B."/>
            <person name="Kummerfeld S."/>
            <person name="Madera M."/>
            <person name="Konfortov B.A."/>
            <person name="Rivero F."/>
            <person name="Bankier A.T."/>
            <person name="Lehmann R."/>
            <person name="Hamlin N."/>
            <person name="Davies R."/>
            <person name="Gaudet P."/>
            <person name="Fey P."/>
            <person name="Pilcher K."/>
            <person name="Chen G."/>
            <person name="Saunders D."/>
            <person name="Sodergren E."/>
            <person name="Davis P."/>
            <person name="Kerhornou A."/>
            <person name="Nie X."/>
            <person name="Hall N."/>
            <person name="Anjard C."/>
            <person name="Hemphill L."/>
            <person name="Bason N."/>
            <person name="Farbrother P."/>
            <person name="Desany B."/>
            <person name="Just E."/>
            <person name="Morio T."/>
            <person name="Rost R."/>
            <person name="Churcher C."/>
            <person name="Cooper J."/>
            <person name="Haydock S."/>
            <person name="van Driessche N."/>
            <person name="Cronin A."/>
            <person name="Goodhead I."/>
            <person name="Muzny D."/>
            <person name="Mourier T."/>
            <person name="Pain A."/>
            <person name="Lu M."/>
            <person name="Harper D."/>
            <person name="Lindsay R."/>
            <person name="Hauser H."/>
            <person name="James K."/>
            <person name="Quiles M."/>
            <person name="Madan Babu M."/>
            <person name="Saito T."/>
            <person name="Buchrieser C."/>
            <person name="Wardroper A."/>
            <person name="Felder M."/>
            <person name="Thangavelu M."/>
            <person name="Johnson D."/>
            <person name="Knights A."/>
            <person name="Loulseged H."/>
            <person name="Mungall K."/>
            <person name="Oliver K."/>
            <person name="Price C."/>
            <person name="Quail M.A."/>
            <person name="Urushihara H."/>
            <person name="Hernandez J."/>
            <person name="Rabbinowitsch E."/>
            <person name="Steffen D."/>
            <person name="Sanders M."/>
            <person name="Ma J."/>
            <person name="Kohara Y."/>
            <person name="Sharp S."/>
            <person name="Simmonds M."/>
            <person name="Spiegler S."/>
            <person name="Tivey A."/>
            <person name="Sugano S."/>
            <person name="White B."/>
            <person name="Walker D."/>
            <person name="Woodward J."/>
            <person name="Winckler T."/>
            <person name="Tanaka Y."/>
            <person name="Shaulsky G."/>
            <person name="Schleicher M."/>
            <person name="Weinstock G."/>
            <person name="Rosenthal A."/>
            <person name="Cox E.C."/>
            <person name="Chisholm R.L."/>
            <person name="Gibbs R."/>
            <person name="Loomis W.F."/>
            <person name="Platzer M."/>
            <person name="Kay R.R."/>
            <person name="Williams J."/>
            <person name="Dear P.H."/>
            <person name="Noegel A.A."/>
            <person name="Barrell B."/>
            <person name="Kuspa A."/>
        </authorList>
    </citation>
    <scope>NUCLEOTIDE SEQUENCE [LARGE SCALE GENOMIC DNA]</scope>
    <source>
        <strain evidence="2 3">AX4</strain>
    </source>
</reference>
<dbReference type="Proteomes" id="UP000002195">
    <property type="component" value="Unassembled WGS sequence"/>
</dbReference>
<protein>
    <submittedName>
        <fullName evidence="2">Uncharacterized protein</fullName>
    </submittedName>
</protein>